<dbReference type="Proteomes" id="UP001156870">
    <property type="component" value="Unassembled WGS sequence"/>
</dbReference>
<dbReference type="EMBL" id="BSPD01000042">
    <property type="protein sequence ID" value="GLS26277.1"/>
    <property type="molecule type" value="Genomic_DNA"/>
</dbReference>
<protein>
    <recommendedName>
        <fullName evidence="3">Sulfotransferase</fullName>
    </recommendedName>
</protein>
<reference evidence="1 2" key="1">
    <citation type="journal article" date="2014" name="Int. J. Syst. Evol. Microbiol.">
        <title>Complete genome sequence of Corynebacterium casei LMG S-19264T (=DSM 44701T), isolated from a smear-ripened cheese.</title>
        <authorList>
            <consortium name="US DOE Joint Genome Institute (JGI-PGF)"/>
            <person name="Walter F."/>
            <person name="Albersmeier A."/>
            <person name="Kalinowski J."/>
            <person name="Ruckert C."/>
        </authorList>
    </citation>
    <scope>NUCLEOTIDE SEQUENCE [LARGE SCALE GENOMIC DNA]</scope>
    <source>
        <strain evidence="1 2">NBRC 110095</strain>
    </source>
</reference>
<sequence length="370" mass="42637">MPSSENVSSNQNYSFVDRLIHRIAFIHPMVQRSLGGIEADIFKSDLQPAKIDRPTFVTGLPRAGTTLMLESFYSTQTYATFTYRNMPFLLAPLLWEKLSGGFQKKGELQERAHRDGMEISFDSPEAFEEVLWLNFFHDRYVDEAHLNCIPQQWITSEFVEFFEATIKKLLVVNQQKNPSGSKVNSLRYLSKNNANVSRLESIKAVFPSSVIVVCVRDPVTHVHSLISQHQRFLNMHDDDNFSKDYMRWIGHYDFGGNFKPLKVSDEVVSPSNVAQLTPAYWLRYWIEVYRKVMESSVKPIIVCYETLNEKPQDTLTYIAELAEVQNSSAFIQNHTNIRGISNKQSALDVPIELLNEAYDIYEALKIRSCR</sequence>
<dbReference type="Pfam" id="PF13469">
    <property type="entry name" value="Sulfotransfer_3"/>
    <property type="match status" value="1"/>
</dbReference>
<proteinExistence type="predicted"/>
<evidence type="ECO:0008006" key="3">
    <source>
        <dbReference type="Google" id="ProtNLM"/>
    </source>
</evidence>
<evidence type="ECO:0000313" key="1">
    <source>
        <dbReference type="EMBL" id="GLS26277.1"/>
    </source>
</evidence>
<name>A0AA37TBX4_9GAMM</name>
<organism evidence="1 2">
    <name type="scientific">Marinibactrum halimedae</name>
    <dbReference type="NCBI Taxonomy" id="1444977"/>
    <lineage>
        <taxon>Bacteria</taxon>
        <taxon>Pseudomonadati</taxon>
        <taxon>Pseudomonadota</taxon>
        <taxon>Gammaproteobacteria</taxon>
        <taxon>Cellvibrionales</taxon>
        <taxon>Cellvibrionaceae</taxon>
        <taxon>Marinibactrum</taxon>
    </lineage>
</organism>
<gene>
    <name evidence="1" type="ORF">GCM10007877_19920</name>
</gene>
<accession>A0AA37TBX4</accession>
<dbReference type="Gene3D" id="3.40.50.300">
    <property type="entry name" value="P-loop containing nucleotide triphosphate hydrolases"/>
    <property type="match status" value="1"/>
</dbReference>
<comment type="caution">
    <text evidence="1">The sequence shown here is derived from an EMBL/GenBank/DDBJ whole genome shotgun (WGS) entry which is preliminary data.</text>
</comment>
<dbReference type="RefSeq" id="WP_232592453.1">
    <property type="nucleotide sequence ID" value="NZ_BSPD01000042.1"/>
</dbReference>
<evidence type="ECO:0000313" key="2">
    <source>
        <dbReference type="Proteomes" id="UP001156870"/>
    </source>
</evidence>
<dbReference type="InterPro" id="IPR027417">
    <property type="entry name" value="P-loop_NTPase"/>
</dbReference>
<dbReference type="AlphaFoldDB" id="A0AA37TBX4"/>
<keyword evidence="2" id="KW-1185">Reference proteome</keyword>
<dbReference type="SUPFAM" id="SSF52540">
    <property type="entry name" value="P-loop containing nucleoside triphosphate hydrolases"/>
    <property type="match status" value="1"/>
</dbReference>